<dbReference type="AlphaFoldDB" id="A0A9D1N217"/>
<evidence type="ECO:0000256" key="2">
    <source>
        <dbReference type="ARBA" id="ARBA00023082"/>
    </source>
</evidence>
<comment type="caution">
    <text evidence="6">The sequence shown here is derived from an EMBL/GenBank/DDBJ whole genome shotgun (WGS) entry which is preliminary data.</text>
</comment>
<dbReference type="InterPro" id="IPR000943">
    <property type="entry name" value="RNA_pol_sigma70"/>
</dbReference>
<keyword evidence="3" id="KW-0238">DNA-binding</keyword>
<dbReference type="Pfam" id="PF04545">
    <property type="entry name" value="Sigma70_r4"/>
    <property type="match status" value="1"/>
</dbReference>
<dbReference type="Gene3D" id="1.10.10.10">
    <property type="entry name" value="Winged helix-like DNA-binding domain superfamily/Winged helix DNA-binding domain"/>
    <property type="match status" value="2"/>
</dbReference>
<dbReference type="SUPFAM" id="SSF88946">
    <property type="entry name" value="Sigma2 domain of RNA polymerase sigma factors"/>
    <property type="match status" value="1"/>
</dbReference>
<evidence type="ECO:0000313" key="6">
    <source>
        <dbReference type="EMBL" id="HIU93228.1"/>
    </source>
</evidence>
<dbReference type="GO" id="GO:0003677">
    <property type="term" value="F:DNA binding"/>
    <property type="evidence" value="ECO:0007669"/>
    <property type="project" value="UniProtKB-KW"/>
</dbReference>
<sequence length="261" mass="30345">MSEIINFEQVTQWLEEYQKIDSQKQKDQLQNLIAITCMPLVKKVARTLARRSTDPVEDIIQVGSLGLIKAIRLYNPEISRNFKSYATYLITGEIRHYLRDKASMIKAPRAIQELAYRVHKMTLELIEEMGEKPTDHQIADKMELPVDKVKEAIDADRRKTTLSLDQLSFQDDDDNFSNWSDKIADVNYENLQSLREDRIMLTESLQNIEPELKKIVELTYFKDMSQVEIANTMGISQMQVSRKLKKALNLLYDIINEKQSA</sequence>
<evidence type="ECO:0000256" key="1">
    <source>
        <dbReference type="ARBA" id="ARBA00023015"/>
    </source>
</evidence>
<dbReference type="NCBIfam" id="TIGR02937">
    <property type="entry name" value="sigma70-ECF"/>
    <property type="match status" value="1"/>
</dbReference>
<dbReference type="PRINTS" id="PR00046">
    <property type="entry name" value="SIGMA70FCT"/>
</dbReference>
<name>A0A9D1N217_9CLOT</name>
<dbReference type="Gene3D" id="1.20.120.1810">
    <property type="match status" value="1"/>
</dbReference>
<dbReference type="GO" id="GO:0006352">
    <property type="term" value="P:DNA-templated transcription initiation"/>
    <property type="evidence" value="ECO:0007669"/>
    <property type="project" value="InterPro"/>
</dbReference>
<evidence type="ECO:0000313" key="7">
    <source>
        <dbReference type="Proteomes" id="UP000886748"/>
    </source>
</evidence>
<dbReference type="CDD" id="cd06171">
    <property type="entry name" value="Sigma70_r4"/>
    <property type="match status" value="1"/>
</dbReference>
<dbReference type="PROSITE" id="PS00715">
    <property type="entry name" value="SIGMA70_1"/>
    <property type="match status" value="1"/>
</dbReference>
<dbReference type="PANTHER" id="PTHR30385:SF4">
    <property type="entry name" value="RNA POLYMERASE SIGMA-E FACTOR"/>
    <property type="match status" value="1"/>
</dbReference>
<keyword evidence="1" id="KW-0805">Transcription regulation</keyword>
<feature type="domain" description="RNA polymerase sigma-70" evidence="5">
    <location>
        <begin position="58"/>
        <end position="71"/>
    </location>
</feature>
<dbReference type="InterPro" id="IPR036388">
    <property type="entry name" value="WH-like_DNA-bd_sf"/>
</dbReference>
<dbReference type="Pfam" id="PF04539">
    <property type="entry name" value="Sigma70_r3"/>
    <property type="match status" value="1"/>
</dbReference>
<evidence type="ECO:0000256" key="3">
    <source>
        <dbReference type="ARBA" id="ARBA00023125"/>
    </source>
</evidence>
<evidence type="ECO:0000256" key="4">
    <source>
        <dbReference type="ARBA" id="ARBA00023163"/>
    </source>
</evidence>
<dbReference type="SUPFAM" id="SSF88659">
    <property type="entry name" value="Sigma3 and sigma4 domains of RNA polymerase sigma factors"/>
    <property type="match status" value="2"/>
</dbReference>
<keyword evidence="4" id="KW-0804">Transcription</keyword>
<accession>A0A9D1N217</accession>
<proteinExistence type="predicted"/>
<reference evidence="6" key="2">
    <citation type="journal article" date="2021" name="PeerJ">
        <title>Extensive microbial diversity within the chicken gut microbiome revealed by metagenomics and culture.</title>
        <authorList>
            <person name="Gilroy R."/>
            <person name="Ravi A."/>
            <person name="Getino M."/>
            <person name="Pursley I."/>
            <person name="Horton D.L."/>
            <person name="Alikhan N.F."/>
            <person name="Baker D."/>
            <person name="Gharbi K."/>
            <person name="Hall N."/>
            <person name="Watson M."/>
            <person name="Adriaenssens E.M."/>
            <person name="Foster-Nyarko E."/>
            <person name="Jarju S."/>
            <person name="Secka A."/>
            <person name="Antonio M."/>
            <person name="Oren A."/>
            <person name="Chaudhuri R.R."/>
            <person name="La Ragione R."/>
            <person name="Hildebrand F."/>
            <person name="Pallen M.J."/>
        </authorList>
    </citation>
    <scope>NUCLEOTIDE SEQUENCE</scope>
    <source>
        <strain evidence="6">CHK154-7741</strain>
    </source>
</reference>
<evidence type="ECO:0000259" key="5">
    <source>
        <dbReference type="PROSITE" id="PS00715"/>
    </source>
</evidence>
<gene>
    <name evidence="6" type="ORF">IAD26_08880</name>
</gene>
<keyword evidence="2" id="KW-0731">Sigma factor</keyword>
<reference evidence="6" key="1">
    <citation type="submission" date="2020-10" db="EMBL/GenBank/DDBJ databases">
        <authorList>
            <person name="Gilroy R."/>
        </authorList>
    </citation>
    <scope>NUCLEOTIDE SEQUENCE</scope>
    <source>
        <strain evidence="6">CHK154-7741</strain>
    </source>
</reference>
<dbReference type="InterPro" id="IPR013325">
    <property type="entry name" value="RNA_pol_sigma_r2"/>
</dbReference>
<dbReference type="InterPro" id="IPR007630">
    <property type="entry name" value="RNA_pol_sigma70_r4"/>
</dbReference>
<dbReference type="EMBL" id="DVOD01000064">
    <property type="protein sequence ID" value="HIU93228.1"/>
    <property type="molecule type" value="Genomic_DNA"/>
</dbReference>
<protein>
    <submittedName>
        <fullName evidence="6">Sigma-70 family RNA polymerase sigma factor</fullName>
    </submittedName>
</protein>
<dbReference type="GO" id="GO:0016987">
    <property type="term" value="F:sigma factor activity"/>
    <property type="evidence" value="ECO:0007669"/>
    <property type="project" value="UniProtKB-KW"/>
</dbReference>
<organism evidence="6 7">
    <name type="scientific">Candidatus Limenecus avicola</name>
    <dbReference type="NCBI Taxonomy" id="2840847"/>
    <lineage>
        <taxon>Bacteria</taxon>
        <taxon>Bacillati</taxon>
        <taxon>Bacillota</taxon>
        <taxon>Clostridia</taxon>
        <taxon>Eubacteriales</taxon>
        <taxon>Clostridiaceae</taxon>
        <taxon>Clostridiaceae incertae sedis</taxon>
        <taxon>Candidatus Limenecus</taxon>
    </lineage>
</organism>
<dbReference type="PANTHER" id="PTHR30385">
    <property type="entry name" value="SIGMA FACTOR F FLAGELLAR"/>
    <property type="match status" value="1"/>
</dbReference>
<dbReference type="InterPro" id="IPR014284">
    <property type="entry name" value="RNA_pol_sigma-70_dom"/>
</dbReference>
<dbReference type="InterPro" id="IPR013324">
    <property type="entry name" value="RNA_pol_sigma_r3/r4-like"/>
</dbReference>
<dbReference type="InterPro" id="IPR007624">
    <property type="entry name" value="RNA_pol_sigma70_r3"/>
</dbReference>
<dbReference type="InterPro" id="IPR007627">
    <property type="entry name" value="RNA_pol_sigma70_r2"/>
</dbReference>
<dbReference type="Proteomes" id="UP000886748">
    <property type="component" value="Unassembled WGS sequence"/>
</dbReference>
<dbReference type="Pfam" id="PF04542">
    <property type="entry name" value="Sigma70_r2"/>
    <property type="match status" value="1"/>
</dbReference>